<dbReference type="CDD" id="cd01949">
    <property type="entry name" value="GGDEF"/>
    <property type="match status" value="1"/>
</dbReference>
<reference evidence="4" key="1">
    <citation type="journal article" date="2011" name="ISME J.">
        <title>The endosymbionts of the deep-sea tubeworms Riftia pachyptila and Tevnia jerichonana share an identical physiology as revealed by proteogenomic analyses.</title>
        <authorList>
            <person name="Gardebrecht A."/>
            <person name="Markert S."/>
            <person name="Felbeck H."/>
            <person name="Thuermer A."/>
            <person name="Albrecht D."/>
            <person name="Wollherr A."/>
            <person name="Kabisch J."/>
            <person name="Lehmann R."/>
            <person name="Daniel R."/>
            <person name="Liesegang H."/>
            <person name="Hecker M."/>
            <person name="Sievert S.M."/>
            <person name="Schweder T."/>
        </authorList>
    </citation>
    <scope>NUCLEOTIDE SEQUENCE [LARGE SCALE GENOMIC DNA]</scope>
</reference>
<sequence length="466" mass="52896">MPFKYLTLAGGYPKRSEERSMTSIEQLSELVELSRLDENIIAQHKEPLLKALTEWTPEFTSWLHTKTSCSENSPELLMDGYFESFVCARYDQTFYATQYQQALYWLAQGIAPSQAIGSLSQIRQFFIHLAESWQQMDLARSLCRVVDLSQSIQATVAHLEHTLEKLRQAAQQDINRISRSCSVLGNIDQDDIVKAYIAHYRWKVRAYSLALGEPLQQEEVPISPHECELGRWLDKGGIRRFPEDVQEGLLAAHERLHHLMAIILDKAKNQQPQDISHYLMDLEAASEEMATILGNCIEQEVYQLAVEDNLTRLGNRRMFDRELARRISHSQRHNSGFGLLFMDLDNFKTINDRYGHSIGDLVLKSVAQMLQAMMRGGDTVFRWGGEEFGALIHADNIAEVGQLAERLRAKVAETPIQTDLESIGVTLSIGATLYSPSDEKSDGMFRRADSHLNNAKAQGRNRVIVG</sequence>
<comment type="cofactor">
    <cofactor evidence="1">
        <name>Mg(2+)</name>
        <dbReference type="ChEBI" id="CHEBI:18420"/>
    </cofactor>
</comment>
<dbReference type="InterPro" id="IPR052163">
    <property type="entry name" value="DGC-Regulatory_Protein"/>
</dbReference>
<dbReference type="EMBL" id="AFOC01000063">
    <property type="protein sequence ID" value="EGV50782.1"/>
    <property type="molecule type" value="Genomic_DNA"/>
</dbReference>
<accession>G2DF09</accession>
<dbReference type="AlphaFoldDB" id="G2DF09"/>
<dbReference type="GO" id="GO:0003824">
    <property type="term" value="F:catalytic activity"/>
    <property type="evidence" value="ECO:0007669"/>
    <property type="project" value="UniProtKB-ARBA"/>
</dbReference>
<dbReference type="PANTHER" id="PTHR46663:SF4">
    <property type="entry name" value="DIGUANYLATE CYCLASE DGCT-RELATED"/>
    <property type="match status" value="1"/>
</dbReference>
<dbReference type="Pfam" id="PF00990">
    <property type="entry name" value="GGDEF"/>
    <property type="match status" value="1"/>
</dbReference>
<dbReference type="InterPro" id="IPR000160">
    <property type="entry name" value="GGDEF_dom"/>
</dbReference>
<organism evidence="4 5">
    <name type="scientific">endosymbiont of Riftia pachyptila</name>
    <name type="common">vent Ph05</name>
    <dbReference type="NCBI Taxonomy" id="1048808"/>
    <lineage>
        <taxon>Bacteria</taxon>
        <taxon>Pseudomonadati</taxon>
        <taxon>Pseudomonadota</taxon>
        <taxon>Gammaproteobacteria</taxon>
        <taxon>sulfur-oxidizing symbionts</taxon>
    </lineage>
</organism>
<evidence type="ECO:0000313" key="4">
    <source>
        <dbReference type="EMBL" id="EGV50782.1"/>
    </source>
</evidence>
<dbReference type="PROSITE" id="PS50887">
    <property type="entry name" value="GGDEF"/>
    <property type="match status" value="1"/>
</dbReference>
<name>G2DF09_9GAMM</name>
<keyword evidence="2" id="KW-0175">Coiled coil</keyword>
<dbReference type="SMART" id="SM00267">
    <property type="entry name" value="GGDEF"/>
    <property type="match status" value="1"/>
</dbReference>
<comment type="caution">
    <text evidence="4">The sequence shown here is derived from an EMBL/GenBank/DDBJ whole genome shotgun (WGS) entry which is preliminary data.</text>
</comment>
<proteinExistence type="predicted"/>
<dbReference type="InterPro" id="IPR029787">
    <property type="entry name" value="Nucleotide_cyclase"/>
</dbReference>
<feature type="domain" description="GGDEF" evidence="3">
    <location>
        <begin position="335"/>
        <end position="466"/>
    </location>
</feature>
<dbReference type="InterPro" id="IPR025991">
    <property type="entry name" value="Chemoreceptor_zinc-bind_dom"/>
</dbReference>
<evidence type="ECO:0000313" key="5">
    <source>
        <dbReference type="Proteomes" id="UP000004491"/>
    </source>
</evidence>
<dbReference type="PANTHER" id="PTHR46663">
    <property type="entry name" value="DIGUANYLATE CYCLASE DGCT-RELATED"/>
    <property type="match status" value="1"/>
</dbReference>
<dbReference type="Gene3D" id="3.30.70.270">
    <property type="match status" value="1"/>
</dbReference>
<keyword evidence="5" id="KW-1185">Reference proteome</keyword>
<protein>
    <submittedName>
        <fullName evidence="4">Putative signaling protein</fullName>
    </submittedName>
</protein>
<evidence type="ECO:0000259" key="3">
    <source>
        <dbReference type="PROSITE" id="PS50887"/>
    </source>
</evidence>
<gene>
    <name evidence="4" type="ORF">Rifp1Sym_cj00060</name>
</gene>
<dbReference type="Gene3D" id="1.20.120.30">
    <property type="entry name" value="Aspartate receptor, ligand-binding domain"/>
    <property type="match status" value="1"/>
</dbReference>
<dbReference type="Proteomes" id="UP000004491">
    <property type="component" value="Unassembled WGS sequence"/>
</dbReference>
<dbReference type="Pfam" id="PF13682">
    <property type="entry name" value="CZB"/>
    <property type="match status" value="1"/>
</dbReference>
<dbReference type="InterPro" id="IPR043128">
    <property type="entry name" value="Rev_trsase/Diguanyl_cyclase"/>
</dbReference>
<evidence type="ECO:0000256" key="2">
    <source>
        <dbReference type="SAM" id="Coils"/>
    </source>
</evidence>
<dbReference type="NCBIfam" id="TIGR00254">
    <property type="entry name" value="GGDEF"/>
    <property type="match status" value="1"/>
</dbReference>
<feature type="coiled-coil region" evidence="2">
    <location>
        <begin position="149"/>
        <end position="176"/>
    </location>
</feature>
<dbReference type="FunFam" id="3.30.70.270:FF:000001">
    <property type="entry name" value="Diguanylate cyclase domain protein"/>
    <property type="match status" value="1"/>
</dbReference>
<dbReference type="SUPFAM" id="SSF55073">
    <property type="entry name" value="Nucleotide cyclase"/>
    <property type="match status" value="1"/>
</dbReference>
<evidence type="ECO:0000256" key="1">
    <source>
        <dbReference type="ARBA" id="ARBA00001946"/>
    </source>
</evidence>